<keyword evidence="9" id="KW-0444">Lipid biosynthesis</keyword>
<evidence type="ECO:0000256" key="15">
    <source>
        <dbReference type="ARBA" id="ARBA00023136"/>
    </source>
</evidence>
<keyword evidence="17" id="KW-1208">Phospholipid metabolism</keyword>
<keyword evidence="13 19" id="KW-1133">Transmembrane helix</keyword>
<name>A0A512BNN9_9HYPH</name>
<dbReference type="PANTHER" id="PTHR46382">
    <property type="entry name" value="PHOSPHATIDATE CYTIDYLYLTRANSFERASE"/>
    <property type="match status" value="1"/>
</dbReference>
<dbReference type="GO" id="GO:0004605">
    <property type="term" value="F:phosphatidate cytidylyltransferase activity"/>
    <property type="evidence" value="ECO:0007669"/>
    <property type="project" value="UniProtKB-EC"/>
</dbReference>
<feature type="transmembrane region" description="Helical" evidence="19">
    <location>
        <begin position="75"/>
        <end position="107"/>
    </location>
</feature>
<dbReference type="RefSeq" id="WP_114185787.1">
    <property type="nucleotide sequence ID" value="NZ_BJYU01000012.1"/>
</dbReference>
<evidence type="ECO:0000256" key="2">
    <source>
        <dbReference type="ARBA" id="ARBA00004651"/>
    </source>
</evidence>
<reference evidence="20 21" key="1">
    <citation type="submission" date="2019-07" db="EMBL/GenBank/DDBJ databases">
        <title>Whole genome shotgun sequence of Microvirga aerophila NBRC 106136.</title>
        <authorList>
            <person name="Hosoyama A."/>
            <person name="Uohara A."/>
            <person name="Ohji S."/>
            <person name="Ichikawa N."/>
        </authorList>
    </citation>
    <scope>NUCLEOTIDE SEQUENCE [LARGE SCALE GENOMIC DNA]</scope>
    <source>
        <strain evidence="20 21">NBRC 106136</strain>
    </source>
</reference>
<keyword evidence="10 18" id="KW-0808">Transferase</keyword>
<evidence type="ECO:0000256" key="16">
    <source>
        <dbReference type="ARBA" id="ARBA00023209"/>
    </source>
</evidence>
<keyword evidence="21" id="KW-1185">Reference proteome</keyword>
<comment type="subcellular location">
    <subcellularLocation>
        <location evidence="2">Cell membrane</location>
        <topology evidence="2">Multi-pass membrane protein</topology>
    </subcellularLocation>
</comment>
<evidence type="ECO:0000256" key="7">
    <source>
        <dbReference type="ARBA" id="ARBA00019373"/>
    </source>
</evidence>
<feature type="transmembrane region" description="Helical" evidence="19">
    <location>
        <begin position="185"/>
        <end position="203"/>
    </location>
</feature>
<accession>A0A512BNN9</accession>
<keyword evidence="8" id="KW-1003">Cell membrane</keyword>
<evidence type="ECO:0000256" key="18">
    <source>
        <dbReference type="RuleBase" id="RU003938"/>
    </source>
</evidence>
<keyword evidence="12 18" id="KW-0548">Nucleotidyltransferase</keyword>
<dbReference type="GO" id="GO:0016024">
    <property type="term" value="P:CDP-diacylglycerol biosynthetic process"/>
    <property type="evidence" value="ECO:0007669"/>
    <property type="project" value="UniProtKB-UniPathway"/>
</dbReference>
<comment type="similarity">
    <text evidence="5 18">Belongs to the CDS family.</text>
</comment>
<comment type="pathway">
    <text evidence="4">Lipid metabolism.</text>
</comment>
<evidence type="ECO:0000256" key="12">
    <source>
        <dbReference type="ARBA" id="ARBA00022695"/>
    </source>
</evidence>
<evidence type="ECO:0000256" key="6">
    <source>
        <dbReference type="ARBA" id="ARBA00012487"/>
    </source>
</evidence>
<dbReference type="GO" id="GO:0005886">
    <property type="term" value="C:plasma membrane"/>
    <property type="evidence" value="ECO:0007669"/>
    <property type="project" value="UniProtKB-SubCell"/>
</dbReference>
<dbReference type="EMBL" id="BJYU01000012">
    <property type="protein sequence ID" value="GEO13570.1"/>
    <property type="molecule type" value="Genomic_DNA"/>
</dbReference>
<gene>
    <name evidence="20" type="primary">cdsA</name>
    <name evidence="20" type="ORF">MAE02_12660</name>
</gene>
<keyword evidence="11 18" id="KW-0812">Transmembrane</keyword>
<dbReference type="AlphaFoldDB" id="A0A512BNN9"/>
<sequence length="285" mass="30167">MAANEDSSLPPVAKSGLSKELTNRIASAVVMIPLALVTAYWGGWAFALFWLAAGIAMMVEWTNMTRVEPLRPVQIVYGVGLAALTALFLMDAEFGVSLLTGLAFLLAGSLLARESVGKLWGALGFAYAVIIVLVPPIVRDHPNLGLVGLIWMFAVVWATDIAAYFTGRALGGPKLWPLVSPKKTWSGFFGGLFAGALAGFLVAWGAQRLGWTNPFGLPGVIILSMVASVASQLGDLGESALKRHCDVKDSSHLIPGHGGVMDRLDGFWAVSLILGVVLLIIRLAA</sequence>
<comment type="catalytic activity">
    <reaction evidence="1 18">
        <text>a 1,2-diacyl-sn-glycero-3-phosphate + CTP + H(+) = a CDP-1,2-diacyl-sn-glycerol + diphosphate</text>
        <dbReference type="Rhea" id="RHEA:16229"/>
        <dbReference type="ChEBI" id="CHEBI:15378"/>
        <dbReference type="ChEBI" id="CHEBI:33019"/>
        <dbReference type="ChEBI" id="CHEBI:37563"/>
        <dbReference type="ChEBI" id="CHEBI:58332"/>
        <dbReference type="ChEBI" id="CHEBI:58608"/>
        <dbReference type="EC" id="2.7.7.41"/>
    </reaction>
</comment>
<dbReference type="OrthoDB" id="9799199at2"/>
<keyword evidence="15 19" id="KW-0472">Membrane</keyword>
<evidence type="ECO:0000256" key="13">
    <source>
        <dbReference type="ARBA" id="ARBA00022989"/>
    </source>
</evidence>
<evidence type="ECO:0000256" key="8">
    <source>
        <dbReference type="ARBA" id="ARBA00022475"/>
    </source>
</evidence>
<protein>
    <recommendedName>
        <fullName evidence="7 18">Phosphatidate cytidylyltransferase</fullName>
        <ecNumber evidence="6 18">2.7.7.41</ecNumber>
    </recommendedName>
</protein>
<evidence type="ECO:0000256" key="14">
    <source>
        <dbReference type="ARBA" id="ARBA00023098"/>
    </source>
</evidence>
<dbReference type="InterPro" id="IPR000374">
    <property type="entry name" value="PC_trans"/>
</dbReference>
<evidence type="ECO:0000256" key="4">
    <source>
        <dbReference type="ARBA" id="ARBA00005189"/>
    </source>
</evidence>
<evidence type="ECO:0000256" key="3">
    <source>
        <dbReference type="ARBA" id="ARBA00005119"/>
    </source>
</evidence>
<feature type="transmembrane region" description="Helical" evidence="19">
    <location>
        <begin position="119"/>
        <end position="138"/>
    </location>
</feature>
<evidence type="ECO:0000256" key="17">
    <source>
        <dbReference type="ARBA" id="ARBA00023264"/>
    </source>
</evidence>
<evidence type="ECO:0000256" key="5">
    <source>
        <dbReference type="ARBA" id="ARBA00010185"/>
    </source>
</evidence>
<dbReference type="EC" id="2.7.7.41" evidence="6 18"/>
<evidence type="ECO:0000256" key="11">
    <source>
        <dbReference type="ARBA" id="ARBA00022692"/>
    </source>
</evidence>
<dbReference type="Proteomes" id="UP000321085">
    <property type="component" value="Unassembled WGS sequence"/>
</dbReference>
<dbReference type="Pfam" id="PF01148">
    <property type="entry name" value="CTP_transf_1"/>
    <property type="match status" value="1"/>
</dbReference>
<organism evidence="20 21">
    <name type="scientific">Microvirga aerophila</name>
    <dbReference type="NCBI Taxonomy" id="670291"/>
    <lineage>
        <taxon>Bacteria</taxon>
        <taxon>Pseudomonadati</taxon>
        <taxon>Pseudomonadota</taxon>
        <taxon>Alphaproteobacteria</taxon>
        <taxon>Hyphomicrobiales</taxon>
        <taxon>Methylobacteriaceae</taxon>
        <taxon>Microvirga</taxon>
    </lineage>
</organism>
<evidence type="ECO:0000313" key="20">
    <source>
        <dbReference type="EMBL" id="GEO13570.1"/>
    </source>
</evidence>
<evidence type="ECO:0000256" key="9">
    <source>
        <dbReference type="ARBA" id="ARBA00022516"/>
    </source>
</evidence>
<proteinExistence type="inferred from homology"/>
<feature type="transmembrane region" description="Helical" evidence="19">
    <location>
        <begin position="266"/>
        <end position="284"/>
    </location>
</feature>
<evidence type="ECO:0000256" key="1">
    <source>
        <dbReference type="ARBA" id="ARBA00001698"/>
    </source>
</evidence>
<keyword evidence="14" id="KW-0443">Lipid metabolism</keyword>
<evidence type="ECO:0000313" key="21">
    <source>
        <dbReference type="Proteomes" id="UP000321085"/>
    </source>
</evidence>
<keyword evidence="16" id="KW-0594">Phospholipid biosynthesis</keyword>
<evidence type="ECO:0000256" key="19">
    <source>
        <dbReference type="SAM" id="Phobius"/>
    </source>
</evidence>
<comment type="pathway">
    <text evidence="3 18">Phospholipid metabolism; CDP-diacylglycerol biosynthesis; CDP-diacylglycerol from sn-glycerol 3-phosphate: step 3/3.</text>
</comment>
<comment type="caution">
    <text evidence="20">The sequence shown here is derived from an EMBL/GenBank/DDBJ whole genome shotgun (WGS) entry which is preliminary data.</text>
</comment>
<dbReference type="UniPathway" id="UPA00557">
    <property type="reaction ID" value="UER00614"/>
</dbReference>
<dbReference type="PROSITE" id="PS01315">
    <property type="entry name" value="CDS"/>
    <property type="match status" value="1"/>
</dbReference>
<evidence type="ECO:0000256" key="10">
    <source>
        <dbReference type="ARBA" id="ARBA00022679"/>
    </source>
</evidence>
<feature type="transmembrane region" description="Helical" evidence="19">
    <location>
        <begin position="21"/>
        <end position="41"/>
    </location>
</feature>
<dbReference type="PANTHER" id="PTHR46382:SF1">
    <property type="entry name" value="PHOSPHATIDATE CYTIDYLYLTRANSFERASE"/>
    <property type="match status" value="1"/>
</dbReference>
<feature type="transmembrane region" description="Helical" evidence="19">
    <location>
        <begin position="145"/>
        <end position="165"/>
    </location>
</feature>